<name>A0A125W7C1_ENTFL</name>
<gene>
    <name evidence="11" type="primary">arcC</name>
    <name evidence="11" type="ORF">HMPREF9498_01153</name>
</gene>
<dbReference type="SMR" id="A0A125W7C1"/>
<evidence type="ECO:0000256" key="6">
    <source>
        <dbReference type="ARBA" id="ARBA00022777"/>
    </source>
</evidence>
<accession>A0A125W7C1</accession>
<proteinExistence type="inferred from homology"/>
<dbReference type="SUPFAM" id="SSF53633">
    <property type="entry name" value="Carbamate kinase-like"/>
    <property type="match status" value="1"/>
</dbReference>
<dbReference type="EMBL" id="AEBR01000030">
    <property type="protein sequence ID" value="EFM83245.1"/>
    <property type="molecule type" value="Genomic_DNA"/>
</dbReference>
<sequence length="310" mass="32927">MGKKMVVALGGNAILSNDASAHAQQQALVQTSAYLVHLIKQGHRLIVSHGNGPQVGNLLLQQQAADSEKNPAMPLDTCVAMTQGSIGYWLSNALNQELNKAGIKKQVATVLTQVVVDPADEAFKNPTKPIGPFLTEAEAKEAMQAGAIFKEDAGRGWRKVVPSPKPIDIHEAETINTLIKNDIITISCGGGGIPVVGQELKGVEAVIDKDFASEKLAELVDADALVILTGVDYVCINYGKPDEKQLTNVTVAELEEYKQAGHFAPGSMLPKIEAAIQFVESQPNKQAIITSLENLGSMSGDEIVGTVVTK</sequence>
<evidence type="ECO:0000256" key="8">
    <source>
        <dbReference type="NCBIfam" id="TIGR00746"/>
    </source>
</evidence>
<evidence type="ECO:0000259" key="10">
    <source>
        <dbReference type="Pfam" id="PF00696"/>
    </source>
</evidence>
<evidence type="ECO:0000256" key="7">
    <source>
        <dbReference type="ARBA" id="ARBA00048467"/>
    </source>
</evidence>
<dbReference type="InterPro" id="IPR001048">
    <property type="entry name" value="Asp/Glu/Uridylate_kinase"/>
</dbReference>
<feature type="domain" description="Aspartate/glutamate/uridylate kinase" evidence="10">
    <location>
        <begin position="3"/>
        <end position="282"/>
    </location>
</feature>
<reference evidence="11 12" key="1">
    <citation type="submission" date="2010-07" db="EMBL/GenBank/DDBJ databases">
        <authorList>
            <person name="Sid Ahmed O."/>
        </authorList>
    </citation>
    <scope>NUCLEOTIDE SEQUENCE [LARGE SCALE GENOMIC DNA]</scope>
    <source>
        <strain evidence="11 12">TX4248</strain>
    </source>
</reference>
<dbReference type="Gene3D" id="3.40.1160.10">
    <property type="entry name" value="Acetylglutamate kinase-like"/>
    <property type="match status" value="1"/>
</dbReference>
<organism evidence="11 12">
    <name type="scientific">Enterococcus faecalis TX4248</name>
    <dbReference type="NCBI Taxonomy" id="749495"/>
    <lineage>
        <taxon>Bacteria</taxon>
        <taxon>Bacillati</taxon>
        <taxon>Bacillota</taxon>
        <taxon>Bacilli</taxon>
        <taxon>Lactobacillales</taxon>
        <taxon>Enterococcaceae</taxon>
        <taxon>Enterococcus</taxon>
    </lineage>
</organism>
<keyword evidence="4" id="KW-0056">Arginine metabolism</keyword>
<dbReference type="GeneID" id="60892655"/>
<dbReference type="RefSeq" id="WP_002356132.1">
    <property type="nucleotide sequence ID" value="NZ_GL454434.1"/>
</dbReference>
<comment type="caution">
    <text evidence="11">The sequence shown here is derived from an EMBL/GenBank/DDBJ whole genome shotgun (WGS) entry which is preliminary data.</text>
</comment>
<evidence type="ECO:0000256" key="1">
    <source>
        <dbReference type="ARBA" id="ARBA00005118"/>
    </source>
</evidence>
<dbReference type="GO" id="GO:0019546">
    <property type="term" value="P:L-arginine deiminase pathway"/>
    <property type="evidence" value="ECO:0007669"/>
    <property type="project" value="TreeGrafter"/>
</dbReference>
<dbReference type="PANTHER" id="PTHR30409:SF1">
    <property type="entry name" value="CARBAMATE KINASE-RELATED"/>
    <property type="match status" value="1"/>
</dbReference>
<keyword evidence="5 9" id="KW-0808">Transferase</keyword>
<dbReference type="NCBIfam" id="TIGR00746">
    <property type="entry name" value="arcC"/>
    <property type="match status" value="1"/>
</dbReference>
<dbReference type="InterPro" id="IPR003964">
    <property type="entry name" value="Carb_kinase"/>
</dbReference>
<dbReference type="PANTHER" id="PTHR30409">
    <property type="entry name" value="CARBAMATE KINASE"/>
    <property type="match status" value="1"/>
</dbReference>
<dbReference type="CDD" id="cd04235">
    <property type="entry name" value="AAK_CK"/>
    <property type="match status" value="1"/>
</dbReference>
<dbReference type="PIRSF" id="PIRSF000723">
    <property type="entry name" value="Carbamate_kin"/>
    <property type="match status" value="1"/>
</dbReference>
<dbReference type="AlphaFoldDB" id="A0A125W7C1"/>
<dbReference type="NCBIfam" id="NF009007">
    <property type="entry name" value="PRK12352.1"/>
    <property type="match status" value="1"/>
</dbReference>
<dbReference type="InterPro" id="IPR036393">
    <property type="entry name" value="AceGlu_kinase-like_sf"/>
</dbReference>
<protein>
    <recommendedName>
        <fullName evidence="3 8">Carbamate kinase</fullName>
    </recommendedName>
</protein>
<dbReference type="FunFam" id="3.40.1160.10:FF:000007">
    <property type="entry name" value="Carbamate kinase"/>
    <property type="match status" value="1"/>
</dbReference>
<evidence type="ECO:0000256" key="9">
    <source>
        <dbReference type="PIRNR" id="PIRNR000723"/>
    </source>
</evidence>
<evidence type="ECO:0000313" key="12">
    <source>
        <dbReference type="Proteomes" id="UP000004846"/>
    </source>
</evidence>
<dbReference type="GO" id="GO:0008804">
    <property type="term" value="F:carbamate kinase activity"/>
    <property type="evidence" value="ECO:0007669"/>
    <property type="project" value="UniProtKB-UniRule"/>
</dbReference>
<dbReference type="HOGENOM" id="CLU_076278_0_0_9"/>
<evidence type="ECO:0000256" key="4">
    <source>
        <dbReference type="ARBA" id="ARBA00022503"/>
    </source>
</evidence>
<dbReference type="PRINTS" id="PR01469">
    <property type="entry name" value="CARBMTKINASE"/>
</dbReference>
<dbReference type="Proteomes" id="UP000004846">
    <property type="component" value="Unassembled WGS sequence"/>
</dbReference>
<dbReference type="GO" id="GO:0005829">
    <property type="term" value="C:cytosol"/>
    <property type="evidence" value="ECO:0007669"/>
    <property type="project" value="TreeGrafter"/>
</dbReference>
<evidence type="ECO:0000256" key="5">
    <source>
        <dbReference type="ARBA" id="ARBA00022679"/>
    </source>
</evidence>
<dbReference type="Pfam" id="PF00696">
    <property type="entry name" value="AA_kinase"/>
    <property type="match status" value="1"/>
</dbReference>
<comment type="similarity">
    <text evidence="2 9">Belongs to the carbamate kinase family.</text>
</comment>
<evidence type="ECO:0000313" key="11">
    <source>
        <dbReference type="EMBL" id="EFM83245.1"/>
    </source>
</evidence>
<dbReference type="UniPathway" id="UPA00996">
    <property type="reaction ID" value="UER00366"/>
</dbReference>
<comment type="pathway">
    <text evidence="1">Metabolic intermediate metabolism; carbamoyl phosphate degradation; CO(2) and NH(3) from carbamoyl phosphate: step 1/1.</text>
</comment>
<evidence type="ECO:0000256" key="2">
    <source>
        <dbReference type="ARBA" id="ARBA00011066"/>
    </source>
</evidence>
<keyword evidence="6 9" id="KW-0418">Kinase</keyword>
<comment type="catalytic activity">
    <reaction evidence="7">
        <text>hydrogencarbonate + NH4(+) + ATP = carbamoyl phosphate + ADP + H2O + H(+)</text>
        <dbReference type="Rhea" id="RHEA:10152"/>
        <dbReference type="ChEBI" id="CHEBI:15377"/>
        <dbReference type="ChEBI" id="CHEBI:15378"/>
        <dbReference type="ChEBI" id="CHEBI:17544"/>
        <dbReference type="ChEBI" id="CHEBI:28938"/>
        <dbReference type="ChEBI" id="CHEBI:30616"/>
        <dbReference type="ChEBI" id="CHEBI:58228"/>
        <dbReference type="ChEBI" id="CHEBI:456216"/>
        <dbReference type="EC" id="2.7.2.2"/>
    </reaction>
</comment>
<evidence type="ECO:0000256" key="3">
    <source>
        <dbReference type="ARBA" id="ARBA00013070"/>
    </source>
</evidence>